<protein>
    <recommendedName>
        <fullName evidence="3">DUF1905 domain-containing protein</fullName>
    </recommendedName>
</protein>
<dbReference type="Proteomes" id="UP000290057">
    <property type="component" value="Chromosome"/>
</dbReference>
<name>A0A3T1CFZ2_9SPHN</name>
<dbReference type="SUPFAM" id="SSF141694">
    <property type="entry name" value="AF2212/PG0164-like"/>
    <property type="match status" value="1"/>
</dbReference>
<accession>A0A3T1CFZ2</accession>
<dbReference type="InterPro" id="IPR015018">
    <property type="entry name" value="DUF1905"/>
</dbReference>
<dbReference type="AlphaFoldDB" id="A0A3T1CFZ2"/>
<dbReference type="RefSeq" id="WP_130585950.1">
    <property type="nucleotide sequence ID" value="NZ_AP019389.1"/>
</dbReference>
<proteinExistence type="predicted"/>
<keyword evidence="2" id="KW-1185">Reference proteome</keyword>
<dbReference type="EMBL" id="AP019389">
    <property type="protein sequence ID" value="BBI19906.1"/>
    <property type="molecule type" value="Genomic_DNA"/>
</dbReference>
<reference evidence="1 2" key="1">
    <citation type="submission" date="2019-01" db="EMBL/GenBank/DDBJ databases">
        <title>Complete genome sequence of Erythrobacter flavus KJ5.</title>
        <authorList>
            <person name="Kanesaki Y."/>
            <person name="Brotosudarmo T."/>
            <person name="Moriuchi R."/>
            <person name="Awai K."/>
        </authorList>
    </citation>
    <scope>NUCLEOTIDE SEQUENCE [LARGE SCALE GENOMIC DNA]</scope>
    <source>
        <strain evidence="1 2">KJ5</strain>
    </source>
</reference>
<gene>
    <name evidence="1" type="ORF">EKJ_07530</name>
</gene>
<dbReference type="Gene3D" id="2.40.30.100">
    <property type="entry name" value="AF2212/PG0164-like"/>
    <property type="match status" value="1"/>
</dbReference>
<evidence type="ECO:0008006" key="3">
    <source>
        <dbReference type="Google" id="ProtNLM"/>
    </source>
</evidence>
<evidence type="ECO:0000313" key="1">
    <source>
        <dbReference type="EMBL" id="BBI19906.1"/>
    </source>
</evidence>
<sequence>MNDTVSTTAPLWRWTAKNGVSWFFVTIDGEAGEELSATEAMRRLELGRKPGFRSLKVEARIGETVWQTSCFPRDEGGWMLPVKAPVRKAENISEDDRVAVTLRAV</sequence>
<organism evidence="1 2">
    <name type="scientific">Qipengyuania flava</name>
    <dbReference type="NCBI Taxonomy" id="192812"/>
    <lineage>
        <taxon>Bacteria</taxon>
        <taxon>Pseudomonadati</taxon>
        <taxon>Pseudomonadota</taxon>
        <taxon>Alphaproteobacteria</taxon>
        <taxon>Sphingomonadales</taxon>
        <taxon>Erythrobacteraceae</taxon>
        <taxon>Qipengyuania</taxon>
    </lineage>
</organism>
<dbReference type="Pfam" id="PF08922">
    <property type="entry name" value="DUF1905"/>
    <property type="match status" value="1"/>
</dbReference>
<dbReference type="InterPro" id="IPR037079">
    <property type="entry name" value="AF2212/PG0164-like_sf"/>
</dbReference>
<evidence type="ECO:0000313" key="2">
    <source>
        <dbReference type="Proteomes" id="UP000290057"/>
    </source>
</evidence>